<dbReference type="PANTHER" id="PTHR12381:SF56">
    <property type="entry name" value="B30.2_SPRY DOMAIN-CONTAINING PROTEIN-RELATED"/>
    <property type="match status" value="1"/>
</dbReference>
<dbReference type="GO" id="GO:0000380">
    <property type="term" value="P:alternative mRNA splicing, via spliceosome"/>
    <property type="evidence" value="ECO:0007669"/>
    <property type="project" value="TreeGrafter"/>
</dbReference>
<proteinExistence type="predicted"/>
<evidence type="ECO:0000256" key="5">
    <source>
        <dbReference type="SAM" id="MobiDB-lite"/>
    </source>
</evidence>
<evidence type="ECO:0000259" key="6">
    <source>
        <dbReference type="PROSITE" id="PS50188"/>
    </source>
</evidence>
<reference evidence="8" key="1">
    <citation type="submission" date="2015-09" db="EMBL/GenBank/DDBJ databases">
        <title>Scylla olivacea transcriptome.</title>
        <authorList>
            <person name="Ikhwanuddin M."/>
        </authorList>
    </citation>
    <scope>NUCLEOTIDE SEQUENCE</scope>
</reference>
<evidence type="ECO:0008006" key="9">
    <source>
        <dbReference type="Google" id="ProtNLM"/>
    </source>
</evidence>
<dbReference type="SUPFAM" id="SSF49899">
    <property type="entry name" value="Concanavalin A-like lectins/glucanases"/>
    <property type="match status" value="1"/>
</dbReference>
<dbReference type="InterPro" id="IPR027417">
    <property type="entry name" value="P-loop_NTPase"/>
</dbReference>
<dbReference type="EMBL" id="GDRN01069745">
    <property type="protein sequence ID" value="JAI63995.1"/>
    <property type="molecule type" value="Transcribed_RNA"/>
</dbReference>
<feature type="compositionally biased region" description="Low complexity" evidence="5">
    <location>
        <begin position="817"/>
        <end position="834"/>
    </location>
</feature>
<feature type="compositionally biased region" description="Low complexity" evidence="5">
    <location>
        <begin position="744"/>
        <end position="758"/>
    </location>
</feature>
<name>A0A0P4WQZ1_SCYOL</name>
<dbReference type="PANTHER" id="PTHR12381">
    <property type="entry name" value="HETEROGENEOUS NUCLEAR RIBONUCLEOPROTEIN U FAMILY MEMBER"/>
    <property type="match status" value="1"/>
</dbReference>
<feature type="compositionally biased region" description="Basic and acidic residues" evidence="5">
    <location>
        <begin position="117"/>
        <end position="153"/>
    </location>
</feature>
<feature type="region of interest" description="Disordered" evidence="5">
    <location>
        <begin position="43"/>
        <end position="235"/>
    </location>
</feature>
<dbReference type="SMART" id="SM00513">
    <property type="entry name" value="SAP"/>
    <property type="match status" value="1"/>
</dbReference>
<comment type="subcellular location">
    <subcellularLocation>
        <location evidence="1">Nucleus</location>
    </subcellularLocation>
</comment>
<feature type="compositionally biased region" description="Basic and acidic residues" evidence="5">
    <location>
        <begin position="221"/>
        <end position="233"/>
    </location>
</feature>
<accession>A0A0P4WQZ1</accession>
<feature type="compositionally biased region" description="Basic and acidic residues" evidence="5">
    <location>
        <begin position="721"/>
        <end position="733"/>
    </location>
</feature>
<dbReference type="InterPro" id="IPR036361">
    <property type="entry name" value="SAP_dom_sf"/>
</dbReference>
<dbReference type="SMART" id="SM00449">
    <property type="entry name" value="SPRY"/>
    <property type="match status" value="1"/>
</dbReference>
<feature type="region of interest" description="Disordered" evidence="5">
    <location>
        <begin position="654"/>
        <end position="758"/>
    </location>
</feature>
<keyword evidence="2" id="KW-0488">Methylation</keyword>
<dbReference type="AlphaFoldDB" id="A0A0P4WQZ1"/>
<keyword evidence="4" id="KW-0539">Nucleus</keyword>
<dbReference type="PROSITE" id="PS50800">
    <property type="entry name" value="SAP"/>
    <property type="match status" value="1"/>
</dbReference>
<protein>
    <recommendedName>
        <fullName evidence="9">SAP domain-containing protein</fullName>
    </recommendedName>
</protein>
<dbReference type="PROSITE" id="PS50188">
    <property type="entry name" value="B302_SPRY"/>
    <property type="match status" value="1"/>
</dbReference>
<dbReference type="InterPro" id="IPR013320">
    <property type="entry name" value="ConA-like_dom_sf"/>
</dbReference>
<organism evidence="8">
    <name type="scientific">Scylla olivacea</name>
    <name type="common">Orange mud crab</name>
    <name type="synonym">Cancer olivacea</name>
    <dbReference type="NCBI Taxonomy" id="85551"/>
    <lineage>
        <taxon>Eukaryota</taxon>
        <taxon>Metazoa</taxon>
        <taxon>Ecdysozoa</taxon>
        <taxon>Arthropoda</taxon>
        <taxon>Crustacea</taxon>
        <taxon>Multicrustacea</taxon>
        <taxon>Malacostraca</taxon>
        <taxon>Eumalacostraca</taxon>
        <taxon>Eucarida</taxon>
        <taxon>Decapoda</taxon>
        <taxon>Pleocyemata</taxon>
        <taxon>Brachyura</taxon>
        <taxon>Eubrachyura</taxon>
        <taxon>Portunoidea</taxon>
        <taxon>Portunidae</taxon>
        <taxon>Portuninae</taxon>
        <taxon>Scylla</taxon>
    </lineage>
</organism>
<feature type="domain" description="B30.2/SPRY" evidence="6">
    <location>
        <begin position="225"/>
        <end position="423"/>
    </location>
</feature>
<evidence type="ECO:0000256" key="2">
    <source>
        <dbReference type="ARBA" id="ARBA00022481"/>
    </source>
</evidence>
<dbReference type="Pfam" id="PF02037">
    <property type="entry name" value="SAP"/>
    <property type="match status" value="1"/>
</dbReference>
<evidence type="ECO:0000256" key="3">
    <source>
        <dbReference type="ARBA" id="ARBA00022553"/>
    </source>
</evidence>
<sequence length="869" mass="97834">MSDIMDPSKLKVAELRAELQARGLDSKGNKPVLVDRLRAALEEEAACEEGDEVAGGEEEEEVEGEEELQEEVAEPQAEVEEEHDVPVAAKEPEPQQEPEVAKRKSESPVKKTASPQKESEPSPKRPEPEPSRKEPEPVPEVKTEPEDSAKLGYEDAPMEELADKSDAGNGMDVNVKEEELEIKEEAVEVKQEVSETEESGGTSRRGEKRALSRSRSPEPAPDAKKQRPEVEEVRIEDEPEFDKTVVALDWYNSDLSLVISKEDFLSAQPLTMQGFGYVWHGVRATYGFTRGRVFFEAKVEDYMPVPQLEEEEQHPHVLRVGWSVDDAGLTLGEDPFSYGYGGTGKASTNLKFKSYGRTFGKGDVLGCFLDLESEPVVMSFTVNGQHQGIAYEVSHSDLGDQALFPHIVTKNTSFRVNFGSEPAWMEPLSGYTFTGKIPLEDRVLGTQAPEKREDAEVIMMVGLPAAGKTTWVENYCRENLGKKYNVLGTNSLIDKMKVNGLPRRRNYAGRWDALIDRCTKCLNKLLELAYKRRRNFIVDQTNVYPTAQRRKMKGFAGFKRRAVVICPTDEDLKKRTEKREKEEGKDVPDKAVLEMKANYKLPEEGELFDSVEFIELQREESLKLVEQYNKEGEDAGFGQKKGFRGGFADRRGGFMDRRGGYGNRGNSFRGGWDRDRRGGYTDRRDRGGWMRDRDYSRGSYNREGGRGAYSRDYNRGGYNREVTRGGYNRDRGGRAGYQNSWNRPQSNPGNQNYNSYGNYNQGWGNQSYGGYSQGYNSNWNQQYYQQQQQTPQQQQQQQQYWGSGYGYGNQGYGSGQQYGASSASQNNSANSSWGQQGGWSGPGQQQWGGNYSKQSWGGSGYSSSSGQRR</sequence>
<feature type="domain" description="SAP" evidence="7">
    <location>
        <begin position="7"/>
        <end position="41"/>
    </location>
</feature>
<evidence type="ECO:0000313" key="8">
    <source>
        <dbReference type="EMBL" id="JAI63995.1"/>
    </source>
</evidence>
<feature type="compositionally biased region" description="Basic and acidic residues" evidence="5">
    <location>
        <begin position="99"/>
        <end position="109"/>
    </location>
</feature>
<evidence type="ECO:0000256" key="1">
    <source>
        <dbReference type="ARBA" id="ARBA00004123"/>
    </source>
</evidence>
<dbReference type="Pfam" id="PF00622">
    <property type="entry name" value="SPRY"/>
    <property type="match status" value="1"/>
</dbReference>
<evidence type="ECO:0000259" key="7">
    <source>
        <dbReference type="PROSITE" id="PS50800"/>
    </source>
</evidence>
<dbReference type="CDD" id="cd12884">
    <property type="entry name" value="SPRY_hnRNP"/>
    <property type="match status" value="1"/>
</dbReference>
<feature type="compositionally biased region" description="Low complexity" evidence="5">
    <location>
        <begin position="842"/>
        <end position="869"/>
    </location>
</feature>
<dbReference type="InterPro" id="IPR001870">
    <property type="entry name" value="B30.2/SPRY"/>
</dbReference>
<dbReference type="InterPro" id="IPR043136">
    <property type="entry name" value="B30.2/SPRY_sf"/>
</dbReference>
<feature type="compositionally biased region" description="Basic and acidic residues" evidence="5">
    <location>
        <begin position="671"/>
        <end position="696"/>
    </location>
</feature>
<evidence type="ECO:0000256" key="4">
    <source>
        <dbReference type="ARBA" id="ARBA00023242"/>
    </source>
</evidence>
<dbReference type="InterPro" id="IPR003877">
    <property type="entry name" value="SPRY_dom"/>
</dbReference>
<dbReference type="Gene3D" id="2.60.120.920">
    <property type="match status" value="1"/>
</dbReference>
<dbReference type="Gene3D" id="1.10.720.30">
    <property type="entry name" value="SAP domain"/>
    <property type="match status" value="1"/>
</dbReference>
<dbReference type="InterPro" id="IPR035778">
    <property type="entry name" value="SPRY_hnRNP_U"/>
</dbReference>
<dbReference type="GO" id="GO:0003723">
    <property type="term" value="F:RNA binding"/>
    <property type="evidence" value="ECO:0007669"/>
    <property type="project" value="TreeGrafter"/>
</dbReference>
<dbReference type="Pfam" id="PF13671">
    <property type="entry name" value="AAA_33"/>
    <property type="match status" value="1"/>
</dbReference>
<dbReference type="FunFam" id="3.40.50.300:FF:000355">
    <property type="entry name" value="Heterogeneous nuclear ribonucleoprotein U-like 1, isoform CRA_a"/>
    <property type="match status" value="1"/>
</dbReference>
<dbReference type="GO" id="GO:0005634">
    <property type="term" value="C:nucleus"/>
    <property type="evidence" value="ECO:0007669"/>
    <property type="project" value="UniProtKB-SubCell"/>
</dbReference>
<feature type="compositionally biased region" description="Basic and acidic residues" evidence="5">
    <location>
        <begin position="183"/>
        <end position="193"/>
    </location>
</feature>
<feature type="region of interest" description="Disordered" evidence="5">
    <location>
        <begin position="812"/>
        <end position="869"/>
    </location>
</feature>
<feature type="compositionally biased region" description="Acidic residues" evidence="5">
    <location>
        <begin position="43"/>
        <end position="83"/>
    </location>
</feature>
<dbReference type="InterPro" id="IPR003034">
    <property type="entry name" value="SAP_dom"/>
</dbReference>
<dbReference type="SUPFAM" id="SSF68906">
    <property type="entry name" value="SAP domain"/>
    <property type="match status" value="1"/>
</dbReference>
<dbReference type="Gene3D" id="3.40.50.300">
    <property type="entry name" value="P-loop containing nucleotide triphosphate hydrolases"/>
    <property type="match status" value="1"/>
</dbReference>
<dbReference type="SUPFAM" id="SSF52540">
    <property type="entry name" value="P-loop containing nucleoside triphosphate hydrolases"/>
    <property type="match status" value="1"/>
</dbReference>
<keyword evidence="3" id="KW-0597">Phosphoprotein</keyword>